<dbReference type="EMBL" id="BAABFL010000478">
    <property type="protein sequence ID" value="GAA4652615.1"/>
    <property type="molecule type" value="Genomic_DNA"/>
</dbReference>
<organism evidence="2 3">
    <name type="scientific">Kistimonas scapharcae</name>
    <dbReference type="NCBI Taxonomy" id="1036133"/>
    <lineage>
        <taxon>Bacteria</taxon>
        <taxon>Pseudomonadati</taxon>
        <taxon>Pseudomonadota</taxon>
        <taxon>Gammaproteobacteria</taxon>
        <taxon>Oceanospirillales</taxon>
        <taxon>Endozoicomonadaceae</taxon>
        <taxon>Kistimonas</taxon>
    </lineage>
</organism>
<keyword evidence="3" id="KW-1185">Reference proteome</keyword>
<protein>
    <submittedName>
        <fullName evidence="2">Uncharacterized protein</fullName>
    </submittedName>
</protein>
<evidence type="ECO:0000313" key="2">
    <source>
        <dbReference type="EMBL" id="GAA4652615.1"/>
    </source>
</evidence>
<gene>
    <name evidence="2" type="ORF">GCM10023116_48990</name>
</gene>
<sequence>MQSKDLLLGFIRKNVLSDINVDSEFCRSCSDGFQALHDLHIFTAVDAVQIGGQRPTGGNMGFYGLSDLIGQLAGLHDFRSGRVFLVGSDSKRRDHAHHEEHDHGFDKTDPLD</sequence>
<dbReference type="Proteomes" id="UP001500604">
    <property type="component" value="Unassembled WGS sequence"/>
</dbReference>
<proteinExistence type="predicted"/>
<feature type="region of interest" description="Disordered" evidence="1">
    <location>
        <begin position="91"/>
        <end position="112"/>
    </location>
</feature>
<evidence type="ECO:0000313" key="3">
    <source>
        <dbReference type="Proteomes" id="UP001500604"/>
    </source>
</evidence>
<evidence type="ECO:0000256" key="1">
    <source>
        <dbReference type="SAM" id="MobiDB-lite"/>
    </source>
</evidence>
<name>A0ABP8VBI3_9GAMM</name>
<reference evidence="3" key="1">
    <citation type="journal article" date="2019" name="Int. J. Syst. Evol. Microbiol.">
        <title>The Global Catalogue of Microorganisms (GCM) 10K type strain sequencing project: providing services to taxonomists for standard genome sequencing and annotation.</title>
        <authorList>
            <consortium name="The Broad Institute Genomics Platform"/>
            <consortium name="The Broad Institute Genome Sequencing Center for Infectious Disease"/>
            <person name="Wu L."/>
            <person name="Ma J."/>
        </authorList>
    </citation>
    <scope>NUCLEOTIDE SEQUENCE [LARGE SCALE GENOMIC DNA]</scope>
    <source>
        <strain evidence="3">JCM 17805</strain>
    </source>
</reference>
<comment type="caution">
    <text evidence="2">The sequence shown here is derived from an EMBL/GenBank/DDBJ whole genome shotgun (WGS) entry which is preliminary data.</text>
</comment>
<accession>A0ABP8VBI3</accession>